<keyword evidence="3" id="KW-1185">Reference proteome</keyword>
<reference evidence="2" key="1">
    <citation type="journal article" date="2020" name="Stud. Mycol.">
        <title>101 Dothideomycetes genomes: a test case for predicting lifestyles and emergence of pathogens.</title>
        <authorList>
            <person name="Haridas S."/>
            <person name="Albert R."/>
            <person name="Binder M."/>
            <person name="Bloem J."/>
            <person name="Labutti K."/>
            <person name="Salamov A."/>
            <person name="Andreopoulos B."/>
            <person name="Baker S."/>
            <person name="Barry K."/>
            <person name="Bills G."/>
            <person name="Bluhm B."/>
            <person name="Cannon C."/>
            <person name="Castanera R."/>
            <person name="Culley D."/>
            <person name="Daum C."/>
            <person name="Ezra D."/>
            <person name="Gonzalez J."/>
            <person name="Henrissat B."/>
            <person name="Kuo A."/>
            <person name="Liang C."/>
            <person name="Lipzen A."/>
            <person name="Lutzoni F."/>
            <person name="Magnuson J."/>
            <person name="Mondo S."/>
            <person name="Nolan M."/>
            <person name="Ohm R."/>
            <person name="Pangilinan J."/>
            <person name="Park H.-J."/>
            <person name="Ramirez L."/>
            <person name="Alfaro M."/>
            <person name="Sun H."/>
            <person name="Tritt A."/>
            <person name="Yoshinaga Y."/>
            <person name="Zwiers L.-H."/>
            <person name="Turgeon B."/>
            <person name="Goodwin S."/>
            <person name="Spatafora J."/>
            <person name="Crous P."/>
            <person name="Grigoriev I."/>
        </authorList>
    </citation>
    <scope>NUCLEOTIDE SEQUENCE</scope>
    <source>
        <strain evidence="2">CBS 480.64</strain>
    </source>
</reference>
<feature type="compositionally biased region" description="Basic residues" evidence="1">
    <location>
        <begin position="384"/>
        <end position="393"/>
    </location>
</feature>
<organism evidence="2 3">
    <name type="scientific">Piedraia hortae CBS 480.64</name>
    <dbReference type="NCBI Taxonomy" id="1314780"/>
    <lineage>
        <taxon>Eukaryota</taxon>
        <taxon>Fungi</taxon>
        <taxon>Dikarya</taxon>
        <taxon>Ascomycota</taxon>
        <taxon>Pezizomycotina</taxon>
        <taxon>Dothideomycetes</taxon>
        <taxon>Dothideomycetidae</taxon>
        <taxon>Capnodiales</taxon>
        <taxon>Piedraiaceae</taxon>
        <taxon>Piedraia</taxon>
    </lineage>
</organism>
<feature type="compositionally biased region" description="Basic and acidic residues" evidence="1">
    <location>
        <begin position="347"/>
        <end position="362"/>
    </location>
</feature>
<evidence type="ECO:0000313" key="3">
    <source>
        <dbReference type="Proteomes" id="UP000799421"/>
    </source>
</evidence>
<feature type="region of interest" description="Disordered" evidence="1">
    <location>
        <begin position="347"/>
        <end position="393"/>
    </location>
</feature>
<evidence type="ECO:0000256" key="1">
    <source>
        <dbReference type="SAM" id="MobiDB-lite"/>
    </source>
</evidence>
<dbReference type="OrthoDB" id="4586300at2759"/>
<gene>
    <name evidence="2" type="ORF">K470DRAFT_271140</name>
</gene>
<dbReference type="EMBL" id="MU005986">
    <property type="protein sequence ID" value="KAF2860045.1"/>
    <property type="molecule type" value="Genomic_DNA"/>
</dbReference>
<protein>
    <submittedName>
        <fullName evidence="2">Uncharacterized protein</fullName>
    </submittedName>
</protein>
<accession>A0A6A7BZB8</accession>
<dbReference type="Proteomes" id="UP000799421">
    <property type="component" value="Unassembled WGS sequence"/>
</dbReference>
<proteinExistence type="predicted"/>
<sequence length="393" mass="44641">MCRNRNGGDQERDCLGKRIQRSYDGFFEGMREFVDSGISDLTTGWRAVQDRATEHSRAMRHQWTGNDDKDADWDEISTAQRERGVSLALALLRENRVRSRDVARSKIQALYDDGLPLPQFGRHGGDGFGSVLHLFGWQPQWLSLNWFKYSAYSPVALETTVQRDWRGAFEDLISASLGRQMGVRGRGDLTEPGLSWMVGLMRRGVLPIASPPSVVMRRVRRDVGTESVKRIREACDEGLLDDDEGSGDGPLELSELVEELVRPTRPLTPLLKAQERKVVEMPAERQVPWYESEPEDEEAEALGLVDQKPRHVKGPERVDVLSSLTTSYTTRSADGTVTTKTILKQRFADGREETKEENHTYKEQPSFGEDDVQEPKQISDVSKMKKKKGWFWS</sequence>
<dbReference type="AlphaFoldDB" id="A0A6A7BZB8"/>
<evidence type="ECO:0000313" key="2">
    <source>
        <dbReference type="EMBL" id="KAF2860045.1"/>
    </source>
</evidence>
<name>A0A6A7BZB8_9PEZI</name>